<feature type="domain" description="PAS" evidence="2">
    <location>
        <begin position="29"/>
        <end position="53"/>
    </location>
</feature>
<dbReference type="InterPro" id="IPR013767">
    <property type="entry name" value="PAS_fold"/>
</dbReference>
<dbReference type="CDD" id="cd00130">
    <property type="entry name" value="PAS"/>
    <property type="match status" value="2"/>
</dbReference>
<dbReference type="InterPro" id="IPR035965">
    <property type="entry name" value="PAS-like_dom_sf"/>
</dbReference>
<dbReference type="SUPFAM" id="SSF55781">
    <property type="entry name" value="GAF domain-like"/>
    <property type="match status" value="1"/>
</dbReference>
<dbReference type="Pfam" id="PF08448">
    <property type="entry name" value="PAS_4"/>
    <property type="match status" value="1"/>
</dbReference>
<accession>A0A239NZ40</accession>
<dbReference type="InterPro" id="IPR036890">
    <property type="entry name" value="HATPase_C_sf"/>
</dbReference>
<dbReference type="CDD" id="cd16936">
    <property type="entry name" value="HATPase_RsbW-like"/>
    <property type="match status" value="1"/>
</dbReference>
<gene>
    <name evidence="3" type="ORF">SAMN05216252_15512</name>
</gene>
<dbReference type="Pfam" id="PF07228">
    <property type="entry name" value="SpoIIE"/>
    <property type="match status" value="1"/>
</dbReference>
<dbReference type="InterPro" id="IPR001932">
    <property type="entry name" value="PPM-type_phosphatase-like_dom"/>
</dbReference>
<dbReference type="InterPro" id="IPR013656">
    <property type="entry name" value="PAS_4"/>
</dbReference>
<evidence type="ECO:0000313" key="3">
    <source>
        <dbReference type="EMBL" id="SNT59389.1"/>
    </source>
</evidence>
<keyword evidence="4" id="KW-1185">Reference proteome</keyword>
<evidence type="ECO:0000259" key="2">
    <source>
        <dbReference type="PROSITE" id="PS50112"/>
    </source>
</evidence>
<reference evidence="3 4" key="1">
    <citation type="submission" date="2017-06" db="EMBL/GenBank/DDBJ databases">
        <authorList>
            <person name="Kim H.J."/>
            <person name="Triplett B.A."/>
        </authorList>
    </citation>
    <scope>NUCLEOTIDE SEQUENCE [LARGE SCALE GENOMIC DNA]</scope>
    <source>
        <strain evidence="3 4">CGMCC 4.1858</strain>
    </source>
</reference>
<evidence type="ECO:0000256" key="1">
    <source>
        <dbReference type="ARBA" id="ARBA00022801"/>
    </source>
</evidence>
<dbReference type="InterPro" id="IPR000014">
    <property type="entry name" value="PAS"/>
</dbReference>
<dbReference type="InterPro" id="IPR003594">
    <property type="entry name" value="HATPase_dom"/>
</dbReference>
<dbReference type="GO" id="GO:0006355">
    <property type="term" value="P:regulation of DNA-templated transcription"/>
    <property type="evidence" value="ECO:0007669"/>
    <property type="project" value="InterPro"/>
</dbReference>
<proteinExistence type="predicted"/>
<dbReference type="PANTHER" id="PTHR43156:SF2">
    <property type="entry name" value="STAGE II SPORULATION PROTEIN E"/>
    <property type="match status" value="1"/>
</dbReference>
<keyword evidence="1" id="KW-0378">Hydrolase</keyword>
<dbReference type="SMART" id="SM00331">
    <property type="entry name" value="PP2C_SIG"/>
    <property type="match status" value="1"/>
</dbReference>
<dbReference type="SMART" id="SM00091">
    <property type="entry name" value="PAS"/>
    <property type="match status" value="2"/>
</dbReference>
<dbReference type="Gene3D" id="3.30.450.40">
    <property type="match status" value="1"/>
</dbReference>
<dbReference type="Gene3D" id="3.30.565.10">
    <property type="entry name" value="Histidine kinase-like ATPase, C-terminal domain"/>
    <property type="match status" value="1"/>
</dbReference>
<sequence length="813" mass="86947">MGNPSQTPSGRRFTGASGDEDIAGFVLDDGVVSAWSAAAERLLGFRPADVIGRPAAALWPEAFAGPSGDAAARGTGPAQRAVLTRRDGGRADVVLRTSRLLEPGGHEGGGTMVVAVPAPPPAAAEGQAILEALFTQAPIGIAVYDRDLRFVRINSALERIHGFPEDKALGRSVGEVLPGLDATAIERRIKGVLDSGRPVVNAVHQGRTAADPDREHVWHVSSVVLTAPDGDILGVTDLIVDITDRHRTRERLALLDEAAMLIGTTLDVRRTAEELVDVLVPRLADVATIDLLDDVVEGAEPEPMRRGPVAVRSLARTAVDPEIISRIRQPGELQNYPPDSPHVQSLADGRPRLIPVLDPGADWLCDSADERMQAMVRYGIDSLILVPLRARDATLGLVHLYRGRAREPFEPDDLVLAQDIVARAAVCLDNARRYTNEHMAALTLHASMLPRSVPDQSAVEVAQHYRPSRVHAGVSGDWFDVIPLSGARVALVVGAVPGTGFQAAACMGHICSAIRTLAQVDLTPDELLGQIDDMVPRLLEREHSTGSAPVVEGLKGSTCLYAVYDPVSRRCVMASAGHPPPAVVSRAGDVVIPDVPINNPLGQGDPVFEPLDLELAEGSTLVFSSHSLQRPTDTSETLAARLSSVVADRGRPIEETCRAISDLVAAHLTMEDGLALLLARTRPLDPGKLATWTVPPLPAAVGDMRSLVLRQLDQWGLEHLAFSTELIVSELITNAIRHGQGPIRLRLILDRTLICEVSDSASTSPHIRRAATTDEGGRGLFLVAQCSRRWGTRYALAGKTIWAEQPLEADPAA</sequence>
<dbReference type="Pfam" id="PF00989">
    <property type="entry name" value="PAS"/>
    <property type="match status" value="1"/>
</dbReference>
<feature type="domain" description="PAS" evidence="2">
    <location>
        <begin position="126"/>
        <end position="196"/>
    </location>
</feature>
<dbReference type="SUPFAM" id="SSF55785">
    <property type="entry name" value="PYP-like sensor domain (PAS domain)"/>
    <property type="match status" value="2"/>
</dbReference>
<dbReference type="InterPro" id="IPR029016">
    <property type="entry name" value="GAF-like_dom_sf"/>
</dbReference>
<dbReference type="SUPFAM" id="SSF55874">
    <property type="entry name" value="ATPase domain of HSP90 chaperone/DNA topoisomerase II/histidine kinase"/>
    <property type="match status" value="1"/>
</dbReference>
<protein>
    <submittedName>
        <fullName evidence="3">PAS domain S-box-containing protein</fullName>
    </submittedName>
</protein>
<dbReference type="FunFam" id="3.30.565.10:FF:000028">
    <property type="entry name" value="PAS sensor protein"/>
    <property type="match status" value="1"/>
</dbReference>
<dbReference type="EMBL" id="FZOF01000055">
    <property type="protein sequence ID" value="SNT59389.1"/>
    <property type="molecule type" value="Genomic_DNA"/>
</dbReference>
<dbReference type="Gene3D" id="3.30.450.20">
    <property type="entry name" value="PAS domain"/>
    <property type="match status" value="2"/>
</dbReference>
<organism evidence="3 4">
    <name type="scientific">Actinacidiphila glaucinigra</name>
    <dbReference type="NCBI Taxonomy" id="235986"/>
    <lineage>
        <taxon>Bacteria</taxon>
        <taxon>Bacillati</taxon>
        <taxon>Actinomycetota</taxon>
        <taxon>Actinomycetes</taxon>
        <taxon>Kitasatosporales</taxon>
        <taxon>Streptomycetaceae</taxon>
        <taxon>Actinacidiphila</taxon>
    </lineage>
</organism>
<dbReference type="FunFam" id="3.30.450.40:FF:000035">
    <property type="entry name" value="PAS sensor protein"/>
    <property type="match status" value="1"/>
</dbReference>
<dbReference type="Gene3D" id="3.60.40.10">
    <property type="entry name" value="PPM-type phosphatase domain"/>
    <property type="match status" value="1"/>
</dbReference>
<dbReference type="InterPro" id="IPR036457">
    <property type="entry name" value="PPM-type-like_dom_sf"/>
</dbReference>
<dbReference type="InterPro" id="IPR003018">
    <property type="entry name" value="GAF"/>
</dbReference>
<dbReference type="NCBIfam" id="TIGR00229">
    <property type="entry name" value="sensory_box"/>
    <property type="match status" value="1"/>
</dbReference>
<dbReference type="PROSITE" id="PS50112">
    <property type="entry name" value="PAS"/>
    <property type="match status" value="2"/>
</dbReference>
<dbReference type="PANTHER" id="PTHR43156">
    <property type="entry name" value="STAGE II SPORULATION PROTEIN E-RELATED"/>
    <property type="match status" value="1"/>
</dbReference>
<evidence type="ECO:0000313" key="4">
    <source>
        <dbReference type="Proteomes" id="UP000198280"/>
    </source>
</evidence>
<dbReference type="Pfam" id="PF01590">
    <property type="entry name" value="GAF"/>
    <property type="match status" value="1"/>
</dbReference>
<dbReference type="RefSeq" id="WP_179280245.1">
    <property type="nucleotide sequence ID" value="NZ_FZOF01000055.1"/>
</dbReference>
<dbReference type="Pfam" id="PF13581">
    <property type="entry name" value="HATPase_c_2"/>
    <property type="match status" value="1"/>
</dbReference>
<dbReference type="AlphaFoldDB" id="A0A239NZ40"/>
<dbReference type="SMART" id="SM00065">
    <property type="entry name" value="GAF"/>
    <property type="match status" value="1"/>
</dbReference>
<name>A0A239NZ40_9ACTN</name>
<dbReference type="GO" id="GO:0016791">
    <property type="term" value="F:phosphatase activity"/>
    <property type="evidence" value="ECO:0007669"/>
    <property type="project" value="TreeGrafter"/>
</dbReference>
<dbReference type="InterPro" id="IPR052016">
    <property type="entry name" value="Bact_Sigma-Reg"/>
</dbReference>
<dbReference type="Proteomes" id="UP000198280">
    <property type="component" value="Unassembled WGS sequence"/>
</dbReference>